<evidence type="ECO:0000256" key="4">
    <source>
        <dbReference type="SAM" id="Phobius"/>
    </source>
</evidence>
<keyword evidence="5" id="KW-1185">Reference proteome</keyword>
<evidence type="ECO:0000256" key="3">
    <source>
        <dbReference type="SAM" id="MobiDB-lite"/>
    </source>
</evidence>
<reference evidence="6" key="1">
    <citation type="submission" date="2016-11" db="UniProtKB">
        <authorList>
            <consortium name="WormBaseParasite"/>
        </authorList>
    </citation>
    <scope>IDENTIFICATION</scope>
</reference>
<protein>
    <submittedName>
        <fullName evidence="6">Protein eva-1 C</fullName>
    </submittedName>
</protein>
<dbReference type="Gene3D" id="2.60.120.740">
    <property type="match status" value="1"/>
</dbReference>
<name>A0A1I8HXT7_9PLAT</name>
<dbReference type="InterPro" id="IPR036179">
    <property type="entry name" value="Ig-like_dom_sf"/>
</dbReference>
<dbReference type="Gene3D" id="2.60.40.10">
    <property type="entry name" value="Immunoglobulins"/>
    <property type="match status" value="1"/>
</dbReference>
<dbReference type="InterPro" id="IPR036383">
    <property type="entry name" value="TSP1_rpt_sf"/>
</dbReference>
<keyword evidence="4" id="KW-1133">Transmembrane helix</keyword>
<feature type="transmembrane region" description="Helical" evidence="4">
    <location>
        <begin position="1276"/>
        <end position="1305"/>
    </location>
</feature>
<keyword evidence="4" id="KW-0812">Transmembrane</keyword>
<dbReference type="Gene3D" id="2.20.100.10">
    <property type="entry name" value="Thrombospondin type-1 (TSP1) repeat"/>
    <property type="match status" value="2"/>
</dbReference>
<dbReference type="PANTHER" id="PTHR22906:SF53">
    <property type="entry name" value="HEMICENTIN-1"/>
    <property type="match status" value="1"/>
</dbReference>
<feature type="compositionally biased region" description="Polar residues" evidence="3">
    <location>
        <begin position="518"/>
        <end position="528"/>
    </location>
</feature>
<feature type="compositionally biased region" description="Low complexity" evidence="3">
    <location>
        <begin position="660"/>
        <end position="694"/>
    </location>
</feature>
<feature type="region of interest" description="Disordered" evidence="3">
    <location>
        <begin position="198"/>
        <end position="229"/>
    </location>
</feature>
<dbReference type="FunFam" id="2.20.100.10:FF:000001">
    <property type="entry name" value="semaphorin-5A isoform X1"/>
    <property type="match status" value="1"/>
</dbReference>
<keyword evidence="4" id="KW-0472">Membrane</keyword>
<proteinExistence type="predicted"/>
<dbReference type="InterPro" id="IPR013783">
    <property type="entry name" value="Ig-like_fold"/>
</dbReference>
<evidence type="ECO:0000313" key="6">
    <source>
        <dbReference type="WBParaSite" id="maker-uti_cns_0008677-snap-gene-0.2-mRNA-1"/>
    </source>
</evidence>
<keyword evidence="2" id="KW-1015">Disulfide bond</keyword>
<dbReference type="SMART" id="SM00209">
    <property type="entry name" value="TSP1"/>
    <property type="match status" value="2"/>
</dbReference>
<dbReference type="InterPro" id="IPR000884">
    <property type="entry name" value="TSP1_rpt"/>
</dbReference>
<feature type="region of interest" description="Disordered" evidence="3">
    <location>
        <begin position="656"/>
        <end position="698"/>
    </location>
</feature>
<sequence>VIASVAFDQAGGDATGQSCEPIAPDADVDVASDTKCCFFRRRAKKNRRAQQHLHAPQQFCMLLVGTHCKAFLVSLLHGSTMGRNPVTSESSDGRRCRIGGCRLTTCCLLPLLLYLLLATVNGLLVAASAAGAETAGSMRSRIFLDRLALYKETIKQFVRLERRVACPSKSAAVLSCPKDTQIIVDSVEPVQHRIGVGSAGSAASGGGGGGVCRSGNGENLTRDDPASRSRLSKALSRCTISRAEKLPSVGFAIQKLKPEVLFRALQTIKQFVRLERRVACPSKSAAVLSCPKDTQIIVDSVEPVQHRIGVGSAGSAASGGGGGGVCRSGNGENLTRDDPASRSRLSKALSRCTISRAEKVIRLKCEEKQHCQLEPTGQSNRQESAPDPYELESCEQLTSLLAVTYACEPNISTRFLCADTYASIGCEDSKRRLLLLDAILTDRHIFRDSVCPNTANPEQGAARCPDRSALASVGGDCNSRQSCTVGAAQGDTLTGCARPNLLIAFACDDTRDEFGPHQSPNSGGSDVSNEADLQADSRPPQQPTDSKDVTRSDSTPTDSDNGHLGNVPLLGACAAGGLAVLLVAGTAACLASRRWLAARRRREEERLARVHLSKQIPPPSTYLPMPAAAEALLKLPAPPQSPDGQPASQNVSVCLTGQLSSPPQTSASSAADAGSDRQSSSTSTFLTGTTGSGSIPSPRESLATYSVHRNHCASAVLHEINQHFWSKPASSVEACLPTKWWRCPESGHTGHCAPGVKAYRYSCRESVSFDQCNSGNSCSPTVERADCKATYQKALCRPWWTEWSAFSECQPGECGARQRSQRRHCAGLSSHKNPAAERGSCRDRRVLAKLRRQGRPIGVRATVCNVGLHCPKINGGWSEWGAPSECSVTCGLGHREVRRSCNNPTPAGGGIPCSGFDMKRVTCRRSTPCPLDGAWCKWSHVEMCDASCGSGVGVRTRQCKCPMELHGGRPCAGPDRERSQCHLAHCPYSEQLFEDERRFMRDSLRATSQEAAFAYMGQSAPVVGGELYLSCGVDQPIRQRLFDKPGRFPERQYFWTKDNQPLNFSERIRFDSEVLHMLSVVPSDAGLYQLMVKRAPNRDPNTACFIPVPVLDTVVRLPEDSHFNLTCPLGALTNVTPTMMGAWRIHWTFLPSPLGEHHGGKREEKLWMTNSLRQQLDQAGVAHISSMAAHMEGVYECYIQLMFVQDANATDPFADPPPPGDGEKDPYQLMKDSQPRKLVLTDIELSEVFMAARIALELKPNPTIKEFMAEFFEKNFNAVFGLIFGAAFLTLATCVIDCVRALLLWRRRIWLQRMDIEEMSLFKLRVRELLTGWTRQHDREIKKKN</sequence>
<dbReference type="Proteomes" id="UP000095280">
    <property type="component" value="Unplaced"/>
</dbReference>
<accession>A0A1I8HXT7</accession>
<evidence type="ECO:0000313" key="5">
    <source>
        <dbReference type="Proteomes" id="UP000095280"/>
    </source>
</evidence>
<feature type="region of interest" description="Disordered" evidence="3">
    <location>
        <begin position="312"/>
        <end position="342"/>
    </location>
</feature>
<feature type="compositionally biased region" description="Gly residues" evidence="3">
    <location>
        <begin position="317"/>
        <end position="326"/>
    </location>
</feature>
<feature type="region of interest" description="Disordered" evidence="3">
    <location>
        <begin position="513"/>
        <end position="564"/>
    </location>
</feature>
<dbReference type="PROSITE" id="PS50092">
    <property type="entry name" value="TSP1"/>
    <property type="match status" value="2"/>
</dbReference>
<feature type="compositionally biased region" description="Gly residues" evidence="3">
    <location>
        <begin position="203"/>
        <end position="212"/>
    </location>
</feature>
<dbReference type="SUPFAM" id="SSF82895">
    <property type="entry name" value="TSP-1 type 1 repeat"/>
    <property type="match status" value="2"/>
</dbReference>
<dbReference type="InterPro" id="IPR052065">
    <property type="entry name" value="Compl_asym_regulator"/>
</dbReference>
<dbReference type="Pfam" id="PF00090">
    <property type="entry name" value="TSP_1"/>
    <property type="match status" value="2"/>
</dbReference>
<dbReference type="SUPFAM" id="SSF48726">
    <property type="entry name" value="Immunoglobulin"/>
    <property type="match status" value="1"/>
</dbReference>
<organism evidence="5 6">
    <name type="scientific">Macrostomum lignano</name>
    <dbReference type="NCBI Taxonomy" id="282301"/>
    <lineage>
        <taxon>Eukaryota</taxon>
        <taxon>Metazoa</taxon>
        <taxon>Spiralia</taxon>
        <taxon>Lophotrochozoa</taxon>
        <taxon>Platyhelminthes</taxon>
        <taxon>Rhabditophora</taxon>
        <taxon>Macrostomorpha</taxon>
        <taxon>Macrostomida</taxon>
        <taxon>Macrostomidae</taxon>
        <taxon>Macrostomum</taxon>
    </lineage>
</organism>
<dbReference type="InterPro" id="IPR043159">
    <property type="entry name" value="Lectin_gal-bd_sf"/>
</dbReference>
<keyword evidence="1" id="KW-0677">Repeat</keyword>
<evidence type="ECO:0000256" key="1">
    <source>
        <dbReference type="ARBA" id="ARBA00022737"/>
    </source>
</evidence>
<evidence type="ECO:0000256" key="2">
    <source>
        <dbReference type="ARBA" id="ARBA00023157"/>
    </source>
</evidence>
<dbReference type="PANTHER" id="PTHR22906">
    <property type="entry name" value="PROPERDIN"/>
    <property type="match status" value="1"/>
</dbReference>
<dbReference type="WBParaSite" id="maker-uti_cns_0008677-snap-gene-0.2-mRNA-1">
    <property type="protein sequence ID" value="maker-uti_cns_0008677-snap-gene-0.2-mRNA-1"/>
    <property type="gene ID" value="maker-uti_cns_0008677-snap-gene-0.2"/>
</dbReference>